<proteinExistence type="predicted"/>
<evidence type="ECO:0000313" key="2">
    <source>
        <dbReference type="Proteomes" id="UP000236642"/>
    </source>
</evidence>
<name>A0A2H5Y7P7_9CHLR</name>
<dbReference type="EMBL" id="BEHY01000043">
    <property type="protein sequence ID" value="GBD09449.1"/>
    <property type="molecule type" value="Genomic_DNA"/>
</dbReference>
<dbReference type="AlphaFoldDB" id="A0A2H5Y7P7"/>
<organism evidence="1 2">
    <name type="scientific">Candidatus Thermoflexus japonica</name>
    <dbReference type="NCBI Taxonomy" id="2035417"/>
    <lineage>
        <taxon>Bacteria</taxon>
        <taxon>Bacillati</taxon>
        <taxon>Chloroflexota</taxon>
        <taxon>Thermoflexia</taxon>
        <taxon>Thermoflexales</taxon>
        <taxon>Thermoflexaceae</taxon>
        <taxon>Thermoflexus</taxon>
    </lineage>
</organism>
<protein>
    <recommendedName>
        <fullName evidence="3">NUDIX hydrolase</fullName>
    </recommendedName>
</protein>
<reference evidence="2" key="1">
    <citation type="submission" date="2017-09" db="EMBL/GenBank/DDBJ databases">
        <title>Metaegenomics of thermophilic ammonia-oxidizing enrichment culture.</title>
        <authorList>
            <person name="Kato S."/>
            <person name="Suzuki K."/>
        </authorList>
    </citation>
    <scope>NUCLEOTIDE SEQUENCE [LARGE SCALE GENOMIC DNA]</scope>
</reference>
<accession>A0A2H5Y7P7</accession>
<comment type="caution">
    <text evidence="1">The sequence shown here is derived from an EMBL/GenBank/DDBJ whole genome shotgun (WGS) entry which is preliminary data.</text>
</comment>
<dbReference type="InterPro" id="IPR015797">
    <property type="entry name" value="NUDIX_hydrolase-like_dom_sf"/>
</dbReference>
<dbReference type="SUPFAM" id="SSF55811">
    <property type="entry name" value="Nudix"/>
    <property type="match status" value="1"/>
</dbReference>
<dbReference type="Proteomes" id="UP000236642">
    <property type="component" value="Unassembled WGS sequence"/>
</dbReference>
<sequence length="122" mass="13649">MDVEIRVEIVALADEAVWLVQSPQGDWTLPGGPLMEGEDPVDGVRRWMIRMAGVEPEEPVILEAASRREDGRWQLILRYACRLLQEPHPPSGLPGSGLFHIEHLPPLDPGQRAAIYRALQVL</sequence>
<gene>
    <name evidence="1" type="ORF">HRbin22_01703</name>
</gene>
<dbReference type="Gene3D" id="3.90.79.10">
    <property type="entry name" value="Nucleoside Triphosphate Pyrophosphohydrolase"/>
    <property type="match status" value="1"/>
</dbReference>
<evidence type="ECO:0008006" key="3">
    <source>
        <dbReference type="Google" id="ProtNLM"/>
    </source>
</evidence>
<evidence type="ECO:0000313" key="1">
    <source>
        <dbReference type="EMBL" id="GBD09449.1"/>
    </source>
</evidence>